<dbReference type="PANTHER" id="PTHR11017:SF479">
    <property type="entry name" value="DISEASE RESISTANCE PROTEIN (TIR-NBS-LRR CLASS) FAMILY"/>
    <property type="match status" value="1"/>
</dbReference>
<dbReference type="EMBL" id="JAWXYG010000005">
    <property type="protein sequence ID" value="KAK4270787.1"/>
    <property type="molecule type" value="Genomic_DNA"/>
</dbReference>
<dbReference type="Pfam" id="PF00931">
    <property type="entry name" value="NB-ARC"/>
    <property type="match status" value="1"/>
</dbReference>
<dbReference type="PANTHER" id="PTHR11017">
    <property type="entry name" value="LEUCINE-RICH REPEAT-CONTAINING PROTEIN"/>
    <property type="match status" value="1"/>
</dbReference>
<dbReference type="GO" id="GO:0043531">
    <property type="term" value="F:ADP binding"/>
    <property type="evidence" value="ECO:0007669"/>
    <property type="project" value="InterPro"/>
</dbReference>
<dbReference type="InterPro" id="IPR027417">
    <property type="entry name" value="P-loop_NTPase"/>
</dbReference>
<accession>A0AAE1MK58</accession>
<reference evidence="2" key="1">
    <citation type="submission" date="2023-10" db="EMBL/GenBank/DDBJ databases">
        <title>Chromosome-level genome of the transformable northern wattle, Acacia crassicarpa.</title>
        <authorList>
            <person name="Massaro I."/>
            <person name="Sinha N.R."/>
            <person name="Poethig S."/>
            <person name="Leichty A.R."/>
        </authorList>
    </citation>
    <scope>NUCLEOTIDE SEQUENCE</scope>
    <source>
        <strain evidence="2">Acra3RX</strain>
        <tissue evidence="2">Leaf</tissue>
    </source>
</reference>
<dbReference type="InterPro" id="IPR000157">
    <property type="entry name" value="TIR_dom"/>
</dbReference>
<dbReference type="AlphaFoldDB" id="A0AAE1MK58"/>
<dbReference type="Gene3D" id="3.40.50.10140">
    <property type="entry name" value="Toll/interleukin-1 receptor homology (TIR) domain"/>
    <property type="match status" value="1"/>
</dbReference>
<dbReference type="GO" id="GO:0007165">
    <property type="term" value="P:signal transduction"/>
    <property type="evidence" value="ECO:0007669"/>
    <property type="project" value="InterPro"/>
</dbReference>
<dbReference type="GO" id="GO:0006952">
    <property type="term" value="P:defense response"/>
    <property type="evidence" value="ECO:0007669"/>
    <property type="project" value="InterPro"/>
</dbReference>
<proteinExistence type="predicted"/>
<dbReference type="Pfam" id="PF01582">
    <property type="entry name" value="TIR"/>
    <property type="match status" value="1"/>
</dbReference>
<dbReference type="InterPro" id="IPR035897">
    <property type="entry name" value="Toll_tir_struct_dom_sf"/>
</dbReference>
<evidence type="ECO:0000259" key="1">
    <source>
        <dbReference type="PROSITE" id="PS50104"/>
    </source>
</evidence>
<comment type="caution">
    <text evidence="2">The sequence shown here is derived from an EMBL/GenBank/DDBJ whole genome shotgun (WGS) entry which is preliminary data.</text>
</comment>
<name>A0AAE1MK58_9FABA</name>
<gene>
    <name evidence="2" type="ORF">QN277_019557</name>
</gene>
<organism evidence="2 3">
    <name type="scientific">Acacia crassicarpa</name>
    <name type="common">northern wattle</name>
    <dbReference type="NCBI Taxonomy" id="499986"/>
    <lineage>
        <taxon>Eukaryota</taxon>
        <taxon>Viridiplantae</taxon>
        <taxon>Streptophyta</taxon>
        <taxon>Embryophyta</taxon>
        <taxon>Tracheophyta</taxon>
        <taxon>Spermatophyta</taxon>
        <taxon>Magnoliopsida</taxon>
        <taxon>eudicotyledons</taxon>
        <taxon>Gunneridae</taxon>
        <taxon>Pentapetalae</taxon>
        <taxon>rosids</taxon>
        <taxon>fabids</taxon>
        <taxon>Fabales</taxon>
        <taxon>Fabaceae</taxon>
        <taxon>Caesalpinioideae</taxon>
        <taxon>mimosoid clade</taxon>
        <taxon>Acacieae</taxon>
        <taxon>Acacia</taxon>
    </lineage>
</organism>
<dbReference type="Proteomes" id="UP001293593">
    <property type="component" value="Unassembled WGS sequence"/>
</dbReference>
<keyword evidence="3" id="KW-1185">Reference proteome</keyword>
<feature type="domain" description="TIR" evidence="1">
    <location>
        <begin position="1"/>
        <end position="84"/>
    </location>
</feature>
<evidence type="ECO:0000313" key="2">
    <source>
        <dbReference type="EMBL" id="KAK4270787.1"/>
    </source>
</evidence>
<dbReference type="SUPFAM" id="SSF52200">
    <property type="entry name" value="Toll/Interleukin receptor TIR domain"/>
    <property type="match status" value="1"/>
</dbReference>
<dbReference type="PRINTS" id="PR00364">
    <property type="entry name" value="DISEASERSIST"/>
</dbReference>
<dbReference type="PROSITE" id="PS50104">
    <property type="entry name" value="TIR"/>
    <property type="match status" value="1"/>
</dbReference>
<dbReference type="Gene3D" id="3.40.50.300">
    <property type="entry name" value="P-loop containing nucleotide triphosphate hydrolases"/>
    <property type="match status" value="1"/>
</dbReference>
<dbReference type="SUPFAM" id="SSF52540">
    <property type="entry name" value="P-loop containing nucleoside triphosphate hydrolases"/>
    <property type="match status" value="1"/>
</dbReference>
<dbReference type="InterPro" id="IPR044974">
    <property type="entry name" value="Disease_R_plants"/>
</dbReference>
<sequence length="258" mass="29001">MKVNKQIVLPVFYYIDPSHVRHQKGTYENVFADHELKFQGNGLKVQNWRSALKNAADLSGYVSSIYDNDSELIEEIVKNVLSRLEDVLLGLDHIHPNAAEGLVGIDQHIDCIRSFLEMESKEVQILGIWGMSGIGKTTIAQVAYDKFSLYFEGSYFLDNVREESQKHGLKSLKQKLISELQEGKCTSVQNRLLLSRRKVLVVRDDVGTPEQLQHLVTKGIQWGAGSRIIATSNNMHALIAGGVHAIQVVKELDFEESL</sequence>
<dbReference type="InterPro" id="IPR002182">
    <property type="entry name" value="NB-ARC"/>
</dbReference>
<evidence type="ECO:0000313" key="3">
    <source>
        <dbReference type="Proteomes" id="UP001293593"/>
    </source>
</evidence>
<protein>
    <recommendedName>
        <fullName evidence="1">TIR domain-containing protein</fullName>
    </recommendedName>
</protein>